<dbReference type="AlphaFoldDB" id="A0A0T6AV64"/>
<reference evidence="17 18" key="1">
    <citation type="submission" date="2015-09" db="EMBL/GenBank/DDBJ databases">
        <title>Draft genome of the scarab beetle Oryctes borbonicus.</title>
        <authorList>
            <person name="Meyer J.M."/>
            <person name="Markov G.V."/>
            <person name="Baskaran P."/>
            <person name="Herrmann M."/>
            <person name="Sommer R.J."/>
            <person name="Roedelsperger C."/>
        </authorList>
    </citation>
    <scope>NUCLEOTIDE SEQUENCE [LARGE SCALE GENOMIC DNA]</scope>
    <source>
        <strain evidence="17">OB123</strain>
        <tissue evidence="17">Whole animal</tissue>
    </source>
</reference>
<evidence type="ECO:0000256" key="13">
    <source>
        <dbReference type="PROSITE-ProRule" id="PRU01263"/>
    </source>
</evidence>
<evidence type="ECO:0000256" key="8">
    <source>
        <dbReference type="ARBA" id="ARBA00023125"/>
    </source>
</evidence>
<feature type="binding site" evidence="13">
    <location>
        <position position="78"/>
    </location>
    <ligand>
        <name>Zn(2+)</name>
        <dbReference type="ChEBI" id="CHEBI:29105"/>
    </ligand>
</feature>
<feature type="domain" description="C2H2-type" evidence="15">
    <location>
        <begin position="472"/>
        <end position="499"/>
    </location>
</feature>
<evidence type="ECO:0000256" key="11">
    <source>
        <dbReference type="ARBA" id="ARBA00037948"/>
    </source>
</evidence>
<keyword evidence="5 12" id="KW-0863">Zinc-finger</keyword>
<dbReference type="PANTHER" id="PTHR24388:SF54">
    <property type="entry name" value="PROTEIN ESCARGOT"/>
    <property type="match status" value="1"/>
</dbReference>
<dbReference type="GO" id="GO:0000978">
    <property type="term" value="F:RNA polymerase II cis-regulatory region sequence-specific DNA binding"/>
    <property type="evidence" value="ECO:0007669"/>
    <property type="project" value="TreeGrafter"/>
</dbReference>
<dbReference type="InterPro" id="IPR013087">
    <property type="entry name" value="Znf_C2H2_type"/>
</dbReference>
<evidence type="ECO:0000256" key="6">
    <source>
        <dbReference type="ARBA" id="ARBA00022833"/>
    </source>
</evidence>
<dbReference type="InterPro" id="IPR012934">
    <property type="entry name" value="Znf_AD"/>
</dbReference>
<keyword evidence="10" id="KW-0539">Nucleus</keyword>
<feature type="domain" description="C2H2-type" evidence="15">
    <location>
        <begin position="416"/>
        <end position="443"/>
    </location>
</feature>
<dbReference type="Gene3D" id="3.30.160.60">
    <property type="entry name" value="Classic Zinc Finger"/>
    <property type="match status" value="8"/>
</dbReference>
<feature type="domain" description="C2H2-type" evidence="15">
    <location>
        <begin position="388"/>
        <end position="415"/>
    </location>
</feature>
<dbReference type="InterPro" id="IPR050527">
    <property type="entry name" value="Snail/Krueppel_Znf"/>
</dbReference>
<evidence type="ECO:0000256" key="4">
    <source>
        <dbReference type="ARBA" id="ARBA00022737"/>
    </source>
</evidence>
<comment type="caution">
    <text evidence="17">The sequence shown here is derived from an EMBL/GenBank/DDBJ whole genome shotgun (WGS) entry which is preliminary data.</text>
</comment>
<accession>A0A0T6AV64</accession>
<dbReference type="FunFam" id="3.30.160.60:FF:001480">
    <property type="entry name" value="Si:cabz01071911.3"/>
    <property type="match status" value="1"/>
</dbReference>
<feature type="domain" description="C2H2-type" evidence="15">
    <location>
        <begin position="360"/>
        <end position="387"/>
    </location>
</feature>
<evidence type="ECO:0000256" key="2">
    <source>
        <dbReference type="ARBA" id="ARBA00006991"/>
    </source>
</evidence>
<keyword evidence="3 13" id="KW-0479">Metal-binding</keyword>
<evidence type="ECO:0000259" key="16">
    <source>
        <dbReference type="PROSITE" id="PS51915"/>
    </source>
</evidence>
<dbReference type="FunFam" id="3.30.160.60:FF:001498">
    <property type="entry name" value="Zinc finger protein 404"/>
    <property type="match status" value="1"/>
</dbReference>
<dbReference type="Pfam" id="PF07776">
    <property type="entry name" value="zf-AD"/>
    <property type="match status" value="1"/>
</dbReference>
<feature type="binding site" evidence="13">
    <location>
        <position position="32"/>
    </location>
    <ligand>
        <name>Zn(2+)</name>
        <dbReference type="ChEBI" id="CHEBI:29105"/>
    </ligand>
</feature>
<dbReference type="InterPro" id="IPR036236">
    <property type="entry name" value="Znf_C2H2_sf"/>
</dbReference>
<dbReference type="GO" id="GO:0000981">
    <property type="term" value="F:DNA-binding transcription factor activity, RNA polymerase II-specific"/>
    <property type="evidence" value="ECO:0007669"/>
    <property type="project" value="TreeGrafter"/>
</dbReference>
<dbReference type="GO" id="GO:0008270">
    <property type="term" value="F:zinc ion binding"/>
    <property type="evidence" value="ECO:0007669"/>
    <property type="project" value="UniProtKB-UniRule"/>
</dbReference>
<dbReference type="PROSITE" id="PS50157">
    <property type="entry name" value="ZINC_FINGER_C2H2_2"/>
    <property type="match status" value="8"/>
</dbReference>
<comment type="similarity">
    <text evidence="2">Belongs to the krueppel C2H2-type zinc-finger protein family.</text>
</comment>
<dbReference type="FunFam" id="3.30.160.60:FF:000100">
    <property type="entry name" value="Zinc finger 45-like"/>
    <property type="match status" value="2"/>
</dbReference>
<keyword evidence="8" id="KW-0238">DNA-binding</keyword>
<feature type="binding site" evidence="13">
    <location>
        <position position="81"/>
    </location>
    <ligand>
        <name>Zn(2+)</name>
        <dbReference type="ChEBI" id="CHEBI:29105"/>
    </ligand>
</feature>
<comment type="subcellular location">
    <subcellularLocation>
        <location evidence="1">Nucleus</location>
    </subcellularLocation>
</comment>
<feature type="region of interest" description="Disordered" evidence="14">
    <location>
        <begin position="494"/>
        <end position="525"/>
    </location>
</feature>
<evidence type="ECO:0000313" key="17">
    <source>
        <dbReference type="EMBL" id="KRT78811.1"/>
    </source>
</evidence>
<dbReference type="GO" id="GO:0005634">
    <property type="term" value="C:nucleus"/>
    <property type="evidence" value="ECO:0007669"/>
    <property type="project" value="UniProtKB-SubCell"/>
</dbReference>
<evidence type="ECO:0000259" key="15">
    <source>
        <dbReference type="PROSITE" id="PS50157"/>
    </source>
</evidence>
<feature type="domain" description="C2H2-type" evidence="15">
    <location>
        <begin position="332"/>
        <end position="359"/>
    </location>
</feature>
<dbReference type="Gene3D" id="3.40.1800.20">
    <property type="match status" value="1"/>
</dbReference>
<dbReference type="SUPFAM" id="SSF57716">
    <property type="entry name" value="Glucocorticoid receptor-like (DNA-binding domain)"/>
    <property type="match status" value="1"/>
</dbReference>
<keyword evidence="9" id="KW-0804">Transcription</keyword>
<proteinExistence type="inferred from homology"/>
<evidence type="ECO:0000256" key="1">
    <source>
        <dbReference type="ARBA" id="ARBA00004123"/>
    </source>
</evidence>
<feature type="domain" description="C2H2-type" evidence="15">
    <location>
        <begin position="304"/>
        <end position="331"/>
    </location>
</feature>
<feature type="binding site" evidence="13">
    <location>
        <position position="35"/>
    </location>
    <ligand>
        <name>Zn(2+)</name>
        <dbReference type="ChEBI" id="CHEBI:29105"/>
    </ligand>
</feature>
<organism evidence="17 18">
    <name type="scientific">Oryctes borbonicus</name>
    <dbReference type="NCBI Taxonomy" id="1629725"/>
    <lineage>
        <taxon>Eukaryota</taxon>
        <taxon>Metazoa</taxon>
        <taxon>Ecdysozoa</taxon>
        <taxon>Arthropoda</taxon>
        <taxon>Hexapoda</taxon>
        <taxon>Insecta</taxon>
        <taxon>Pterygota</taxon>
        <taxon>Neoptera</taxon>
        <taxon>Endopterygota</taxon>
        <taxon>Coleoptera</taxon>
        <taxon>Polyphaga</taxon>
        <taxon>Scarabaeiformia</taxon>
        <taxon>Scarabaeidae</taxon>
        <taxon>Dynastinae</taxon>
        <taxon>Oryctes</taxon>
    </lineage>
</organism>
<evidence type="ECO:0000256" key="3">
    <source>
        <dbReference type="ARBA" id="ARBA00022723"/>
    </source>
</evidence>
<dbReference type="SUPFAM" id="SSF57667">
    <property type="entry name" value="beta-beta-alpha zinc fingers"/>
    <property type="match status" value="5"/>
</dbReference>
<feature type="domain" description="ZAD" evidence="16">
    <location>
        <begin position="30"/>
        <end position="105"/>
    </location>
</feature>
<evidence type="ECO:0000256" key="7">
    <source>
        <dbReference type="ARBA" id="ARBA00023015"/>
    </source>
</evidence>
<dbReference type="PROSITE" id="PS51915">
    <property type="entry name" value="ZAD"/>
    <property type="match status" value="1"/>
</dbReference>
<evidence type="ECO:0000256" key="12">
    <source>
        <dbReference type="PROSITE-ProRule" id="PRU00042"/>
    </source>
</evidence>
<feature type="compositionally biased region" description="Basic residues" evidence="14">
    <location>
        <begin position="506"/>
        <end position="519"/>
    </location>
</feature>
<evidence type="ECO:0000256" key="9">
    <source>
        <dbReference type="ARBA" id="ARBA00023163"/>
    </source>
</evidence>
<comment type="similarity">
    <text evidence="11">Belongs to the snail C2H2-type zinc-finger protein family.</text>
</comment>
<dbReference type="Pfam" id="PF00096">
    <property type="entry name" value="zf-C2H2"/>
    <property type="match status" value="4"/>
</dbReference>
<protein>
    <submittedName>
        <fullName evidence="17">Zinc-finger associated domain containing protein</fullName>
    </submittedName>
</protein>
<keyword evidence="4" id="KW-0677">Repeat</keyword>
<evidence type="ECO:0000256" key="14">
    <source>
        <dbReference type="SAM" id="MobiDB-lite"/>
    </source>
</evidence>
<evidence type="ECO:0000256" key="5">
    <source>
        <dbReference type="ARBA" id="ARBA00022771"/>
    </source>
</evidence>
<dbReference type="EMBL" id="LJIG01022769">
    <property type="protein sequence ID" value="KRT78811.1"/>
    <property type="molecule type" value="Genomic_DNA"/>
</dbReference>
<sequence>MAPKSNPIWMEANFDLKYCRKISKNMQPLETCRTCLKANGAYRNIFEDTQNNKLISELIMECVPITIQRADKLPDKICKVCAEKLNSVLDFREMVTKSNETLSQRLQNDQFDENEKELKDEIKKELEINAVSGVDIGNNFNGNRQNQTNIDGKIKDELETTETGTTLFKSPNENIPEELYLNTTDTLCDSTECDRGSQINETLLEGVPNKPKYRNYDKKQLKVIIDNPDCRRIVESDLSRQEKSDAKVLCQYCNKLYSFRYYVAIHAHTHMGNLAFKCELCEYRAPVKNILRKHMRMHSQTKNILCTQCGKAFATKEILKAHEVTHSSDTPFNCKICGKAFKRLICLQKHDLIHQNVKEFVCDVCGKSFRQKIIMLNHKAIHTNEKKFECTTCGKEFLLKKRLALHITRHLGLRPFACDICSKRFTDKPTLQKHVLIHTGEKPYSCEVCGKKFRQRSVLPRHMRIHTGETPFPCTVCPQRFKYSHHLMDHMKRHENNKNGEGYQNKKVKKKTENKKLRRFKQELK</sequence>
<name>A0A0T6AV64_9SCAR</name>
<dbReference type="PANTHER" id="PTHR24388">
    <property type="entry name" value="ZINC FINGER PROTEIN"/>
    <property type="match status" value="1"/>
</dbReference>
<keyword evidence="18" id="KW-1185">Reference proteome</keyword>
<evidence type="ECO:0000256" key="10">
    <source>
        <dbReference type="ARBA" id="ARBA00023242"/>
    </source>
</evidence>
<evidence type="ECO:0000313" key="18">
    <source>
        <dbReference type="Proteomes" id="UP000051574"/>
    </source>
</evidence>
<dbReference type="PROSITE" id="PS00028">
    <property type="entry name" value="ZINC_FINGER_C2H2_1"/>
    <property type="match status" value="8"/>
</dbReference>
<dbReference type="OrthoDB" id="8119626at2759"/>
<feature type="domain" description="C2H2-type" evidence="15">
    <location>
        <begin position="444"/>
        <end position="471"/>
    </location>
</feature>
<dbReference type="Proteomes" id="UP000051574">
    <property type="component" value="Unassembled WGS sequence"/>
</dbReference>
<feature type="domain" description="C2H2-type" evidence="15">
    <location>
        <begin position="276"/>
        <end position="303"/>
    </location>
</feature>
<dbReference type="SMART" id="SM00355">
    <property type="entry name" value="ZnF_C2H2"/>
    <property type="match status" value="9"/>
</dbReference>
<dbReference type="SMART" id="SM00868">
    <property type="entry name" value="zf-AD"/>
    <property type="match status" value="1"/>
</dbReference>
<keyword evidence="6 13" id="KW-0862">Zinc</keyword>
<keyword evidence="7" id="KW-0805">Transcription regulation</keyword>
<gene>
    <name evidence="17" type="ORF">AMK59_8047</name>
</gene>